<dbReference type="EMBL" id="AP018694">
    <property type="protein sequence ID" value="BBE18906.1"/>
    <property type="molecule type" value="Genomic_DNA"/>
</dbReference>
<dbReference type="SUPFAM" id="SSF56935">
    <property type="entry name" value="Porins"/>
    <property type="match status" value="1"/>
</dbReference>
<evidence type="ECO:0000313" key="2">
    <source>
        <dbReference type="Proteomes" id="UP001193389"/>
    </source>
</evidence>
<evidence type="ECO:0000313" key="1">
    <source>
        <dbReference type="EMBL" id="BBE18906.1"/>
    </source>
</evidence>
<dbReference type="AlphaFoldDB" id="A0A5K7SBS4"/>
<gene>
    <name evidence="1" type="ORF">AQPE_3076</name>
</gene>
<organism evidence="1 2">
    <name type="scientific">Aquipluma nitroreducens</name>
    <dbReference type="NCBI Taxonomy" id="2010828"/>
    <lineage>
        <taxon>Bacteria</taxon>
        <taxon>Pseudomonadati</taxon>
        <taxon>Bacteroidota</taxon>
        <taxon>Bacteroidia</taxon>
        <taxon>Marinilabiliales</taxon>
        <taxon>Prolixibacteraceae</taxon>
        <taxon>Aquipluma</taxon>
    </lineage>
</organism>
<keyword evidence="2" id="KW-1185">Reference proteome</keyword>
<dbReference type="Proteomes" id="UP001193389">
    <property type="component" value="Chromosome"/>
</dbReference>
<dbReference type="KEGG" id="anf:AQPE_3076"/>
<accession>A0A5K7SBS4</accession>
<proteinExistence type="predicted"/>
<name>A0A5K7SBS4_9BACT</name>
<sequence length="419" mass="46728">MIFCGLSGIAQNNNTTSPFSRYGLGDLHQYGYGRTAAMGGASLGSRHSVQINSANPASYDANDSLSFIFDFGIDGTYSKYKSSTGKMNANDVNFRYFSLSWPVTKWLGAGMGIQPFSDMGYEVAFTEAVTGVGNVYHSYSGDGTNSKAFFGASISPFKGLSVGANLNYIFGRITQNTGIGFDSADLFYISKVEGTRLRDFTLTYGLQYDQEIKKNQYLTLGVTFEKQSDVTALHRLYSQKIITVSSSSLSDTLEFIPESKGIIKLPSTFGIGLSYNKVNKLEVNVDYYHAAWSKATFFGEKLYNPATDNVDLVDQSRISAGFEYIPNAFSIRNYFSRVRYRAGLHHESSYLKLNNHQIKEFGVSFGAGFPFPKSKSTANFALEFGKQGTTKDNLVRNNYTKFSLYLNLYDYWFVKRKFD</sequence>
<reference evidence="1" key="1">
    <citation type="journal article" date="2020" name="Int. J. Syst. Evol. Microbiol.">
        <title>Aquipluma nitroreducens gen. nov. sp. nov., a novel facultatively anaerobic bacterium isolated from a freshwater lake.</title>
        <authorList>
            <person name="Watanabe M."/>
            <person name="Kojima H."/>
            <person name="Fukui M."/>
        </authorList>
    </citation>
    <scope>NUCLEOTIDE SEQUENCE</scope>
    <source>
        <strain evidence="1">MeG22</strain>
    </source>
</reference>
<protein>
    <submittedName>
        <fullName evidence="1">Outer membrane protein</fullName>
    </submittedName>
</protein>
<dbReference type="Gene3D" id="2.40.160.60">
    <property type="entry name" value="Outer membrane protein transport protein (OMPP1/FadL/TodX)"/>
    <property type="match status" value="1"/>
</dbReference>